<dbReference type="RefSeq" id="XP_019625749.1">
    <property type="nucleotide sequence ID" value="XM_019770190.1"/>
</dbReference>
<dbReference type="GeneID" id="109471024"/>
<dbReference type="Pfam" id="PF20408">
    <property type="entry name" value="Abhydrolase_11"/>
    <property type="match status" value="1"/>
</dbReference>
<dbReference type="Proteomes" id="UP000515135">
    <property type="component" value="Unplaced"/>
</dbReference>
<dbReference type="SUPFAM" id="SSF53474">
    <property type="entry name" value="alpha/beta-Hydrolases"/>
    <property type="match status" value="1"/>
</dbReference>
<dbReference type="InterPro" id="IPR026555">
    <property type="entry name" value="NSL3/Tex30"/>
</dbReference>
<evidence type="ECO:0000313" key="4">
    <source>
        <dbReference type="RefSeq" id="XP_019625749.1"/>
    </source>
</evidence>
<evidence type="ECO:0000256" key="1">
    <source>
        <dbReference type="SAM" id="MobiDB-lite"/>
    </source>
</evidence>
<dbReference type="KEGG" id="bbel:109471024"/>
<dbReference type="PANTHER" id="PTHR13136">
    <property type="entry name" value="TESTIS DEVELOPMENT PROTEIN PRTD"/>
    <property type="match status" value="1"/>
</dbReference>
<feature type="domain" description="KANL3/Tex30 alpha/beta hydrolase-like" evidence="2">
    <location>
        <begin position="62"/>
        <end position="239"/>
    </location>
</feature>
<evidence type="ECO:0000259" key="2">
    <source>
        <dbReference type="Pfam" id="PF20408"/>
    </source>
</evidence>
<reference evidence="4" key="1">
    <citation type="submission" date="2025-08" db="UniProtKB">
        <authorList>
            <consortium name="RefSeq"/>
        </authorList>
    </citation>
    <scope>IDENTIFICATION</scope>
    <source>
        <tissue evidence="4">Gonad</tissue>
    </source>
</reference>
<sequence>MSLLTHLCSQDDDIELFNRMGSFAMSDPTAEIAEPEEVQIPFNKKHLPAVLTLPNRGPPRYGVILTHGAGGDMDHAHLQGLTQVLARHGYLCLRFTCKALNISYRIRAFTTVLDYLRKEIAPTLQGCFVGGRSMGSRAAAGVALADTSGFVTGVICLSYPLHPPGQPDKLRTDIFRLRLPTLFISGTKDPMCPEGSFREHVCPMGEAAKVHWVEGGDHGINIPGRTADKVCEDIWSAVTSWCNTICDRTVRHAGRQREKGGCKRASETKKTGEGSKARKRRQ</sequence>
<accession>A0A6P4YVI6</accession>
<dbReference type="OrthoDB" id="6415022at2759"/>
<feature type="region of interest" description="Disordered" evidence="1">
    <location>
        <begin position="256"/>
        <end position="282"/>
    </location>
</feature>
<keyword evidence="3" id="KW-1185">Reference proteome</keyword>
<dbReference type="InterPro" id="IPR029058">
    <property type="entry name" value="AB_hydrolase_fold"/>
</dbReference>
<dbReference type="AlphaFoldDB" id="A0A6P4YVI6"/>
<dbReference type="Gene3D" id="3.40.50.1820">
    <property type="entry name" value="alpha/beta hydrolase"/>
    <property type="match status" value="1"/>
</dbReference>
<organism evidence="3 4">
    <name type="scientific">Branchiostoma belcheri</name>
    <name type="common">Amphioxus</name>
    <dbReference type="NCBI Taxonomy" id="7741"/>
    <lineage>
        <taxon>Eukaryota</taxon>
        <taxon>Metazoa</taxon>
        <taxon>Chordata</taxon>
        <taxon>Cephalochordata</taxon>
        <taxon>Leptocardii</taxon>
        <taxon>Amphioxiformes</taxon>
        <taxon>Branchiostomatidae</taxon>
        <taxon>Branchiostoma</taxon>
    </lineage>
</organism>
<proteinExistence type="predicted"/>
<protein>
    <submittedName>
        <fullName evidence="4">Testis-expressed sequence 30 protein-like</fullName>
    </submittedName>
</protein>
<feature type="compositionally biased region" description="Basic and acidic residues" evidence="1">
    <location>
        <begin position="256"/>
        <end position="276"/>
    </location>
</feature>
<dbReference type="InterPro" id="IPR046879">
    <property type="entry name" value="KANL3/Tex30_Abhydrolase"/>
</dbReference>
<name>A0A6P4YVI6_BRABE</name>
<evidence type="ECO:0000313" key="3">
    <source>
        <dbReference type="Proteomes" id="UP000515135"/>
    </source>
</evidence>
<gene>
    <name evidence="4" type="primary">LOC109471024</name>
</gene>
<dbReference type="PANTHER" id="PTHR13136:SF11">
    <property type="entry name" value="TESTIS-EXPRESSED PROTEIN 30"/>
    <property type="match status" value="1"/>
</dbReference>